<evidence type="ECO:0000256" key="2">
    <source>
        <dbReference type="ARBA" id="ARBA00004161"/>
    </source>
</evidence>
<dbReference type="InterPro" id="IPR016024">
    <property type="entry name" value="ARM-type_fold"/>
</dbReference>
<accession>A0A7J8WRT1</accession>
<gene>
    <name evidence="12" type="ORF">Goari_019117</name>
</gene>
<feature type="repeat" description="ARM" evidence="10">
    <location>
        <begin position="378"/>
        <end position="420"/>
    </location>
</feature>
<comment type="caution">
    <text evidence="12">The sequence shown here is derived from an EMBL/GenBank/DDBJ whole genome shotgun (WGS) entry which is preliminary data.</text>
</comment>
<dbReference type="SUPFAM" id="SSF48371">
    <property type="entry name" value="ARM repeat"/>
    <property type="match status" value="1"/>
</dbReference>
<dbReference type="GO" id="GO:0061630">
    <property type="term" value="F:ubiquitin protein ligase activity"/>
    <property type="evidence" value="ECO:0007669"/>
    <property type="project" value="UniProtKB-EC"/>
</dbReference>
<comment type="catalytic activity">
    <reaction evidence="1">
        <text>S-ubiquitinyl-[E2 ubiquitin-conjugating enzyme]-L-cysteine + [acceptor protein]-L-lysine = [E2 ubiquitin-conjugating enzyme]-L-cysteine + N(6)-ubiquitinyl-[acceptor protein]-L-lysine.</text>
        <dbReference type="EC" id="2.3.2.27"/>
    </reaction>
</comment>
<dbReference type="SMART" id="SM00185">
    <property type="entry name" value="ARM"/>
    <property type="match status" value="4"/>
</dbReference>
<dbReference type="Gene3D" id="1.25.10.10">
    <property type="entry name" value="Leucine-rich Repeat Variant"/>
    <property type="match status" value="2"/>
</dbReference>
<dbReference type="CDD" id="cd16664">
    <property type="entry name" value="RING-Ubox_PUB"/>
    <property type="match status" value="1"/>
</dbReference>
<dbReference type="Pfam" id="PF04564">
    <property type="entry name" value="U-box"/>
    <property type="match status" value="1"/>
</dbReference>
<evidence type="ECO:0000256" key="1">
    <source>
        <dbReference type="ARBA" id="ARBA00000900"/>
    </source>
</evidence>
<dbReference type="AlphaFoldDB" id="A0A7J8WRT1"/>
<dbReference type="InterPro" id="IPR003613">
    <property type="entry name" value="Ubox_domain"/>
</dbReference>
<dbReference type="EMBL" id="JABFAA010000003">
    <property type="protein sequence ID" value="MBA0677726.1"/>
    <property type="molecule type" value="Genomic_DNA"/>
</dbReference>
<dbReference type="InterPro" id="IPR011989">
    <property type="entry name" value="ARM-like"/>
</dbReference>
<keyword evidence="9" id="KW-0833">Ubl conjugation pathway</keyword>
<evidence type="ECO:0000256" key="3">
    <source>
        <dbReference type="ARBA" id="ARBA00004216"/>
    </source>
</evidence>
<dbReference type="Gene3D" id="3.30.40.10">
    <property type="entry name" value="Zinc/RING finger domain, C3HC4 (zinc finger)"/>
    <property type="match status" value="1"/>
</dbReference>
<evidence type="ECO:0000256" key="8">
    <source>
        <dbReference type="ARBA" id="ARBA00022737"/>
    </source>
</evidence>
<dbReference type="SUPFAM" id="SSF57850">
    <property type="entry name" value="RING/U-box"/>
    <property type="match status" value="1"/>
</dbReference>
<evidence type="ECO:0000313" key="13">
    <source>
        <dbReference type="Proteomes" id="UP000593577"/>
    </source>
</evidence>
<evidence type="ECO:0000256" key="10">
    <source>
        <dbReference type="PROSITE-ProRule" id="PRU00259"/>
    </source>
</evidence>
<name>A0A7J8WRT1_GOSAI</name>
<keyword evidence="8" id="KW-0677">Repeat</keyword>
<dbReference type="InterPro" id="IPR045210">
    <property type="entry name" value="RING-Ubox_PUB"/>
</dbReference>
<reference evidence="12 13" key="1">
    <citation type="journal article" date="2019" name="Genome Biol. Evol.">
        <title>Insights into the evolution of the New World diploid cottons (Gossypium, subgenus Houzingenia) based on genome sequencing.</title>
        <authorList>
            <person name="Grover C.E."/>
            <person name="Arick M.A. 2nd"/>
            <person name="Thrash A."/>
            <person name="Conover J.L."/>
            <person name="Sanders W.S."/>
            <person name="Peterson D.G."/>
            <person name="Frelichowski J.E."/>
            <person name="Scheffler J.A."/>
            <person name="Scheffler B.E."/>
            <person name="Wendel J.F."/>
        </authorList>
    </citation>
    <scope>NUCLEOTIDE SEQUENCE [LARGE SCALE GENOMIC DNA]</scope>
    <source>
        <strain evidence="12">185</strain>
        <tissue evidence="12">Leaf</tissue>
    </source>
</reference>
<keyword evidence="7" id="KW-0808">Transferase</keyword>
<dbReference type="SMART" id="SM00504">
    <property type="entry name" value="Ubox"/>
    <property type="match status" value="1"/>
</dbReference>
<keyword evidence="13" id="KW-1185">Reference proteome</keyword>
<protein>
    <recommendedName>
        <fullName evidence="6">Protein unc-45 homolog B</fullName>
        <ecNumber evidence="5">2.3.2.27</ecNumber>
    </recommendedName>
</protein>
<dbReference type="Gene3D" id="1.25.40.10">
    <property type="entry name" value="Tetratricopeptide repeat domain"/>
    <property type="match status" value="1"/>
</dbReference>
<dbReference type="InterPro" id="IPR013083">
    <property type="entry name" value="Znf_RING/FYVE/PHD"/>
</dbReference>
<comment type="pathway">
    <text evidence="4">Protein modification; protein ubiquitination.</text>
</comment>
<dbReference type="Proteomes" id="UP000593577">
    <property type="component" value="Unassembled WGS sequence"/>
</dbReference>
<evidence type="ECO:0000259" key="11">
    <source>
        <dbReference type="PROSITE" id="PS51698"/>
    </source>
</evidence>
<evidence type="ECO:0000256" key="5">
    <source>
        <dbReference type="ARBA" id="ARBA00012483"/>
    </source>
</evidence>
<dbReference type="UniPathway" id="UPA00143"/>
<sequence>MKNHGHKPDTVSYRVLAGGLARNAAALVDGYGEAGLIEKAFNLVLKLHKQGFLVRKASCSKLLSCLCEDGDNVTYTVLQVESLISNIQNSSLDIHIPQIKHVGYEQESSVIKEAVWDRVGSVGPSSEILVRIAESLSLNSNMEILIEAVALEKLKENAEQAEITTEVECIDKLIALVSHMHRRLVLKKQSQTCSPVLMPPDFICPLSLQLITDPVIVASGRTYEQAFIKKWIDLGITVCPKTRKTLAHTLSIPNYTMEALIANWCESNNVKLPDPMESTSLNQVYPLRATEVKKLVEEMKSTSTDTQRAATAQLRKMLLLHFLSNIYNNKTAIANANAVEPLIHVLETGSPVAKENSAATLFSLSVIEVNRARIGRFGSIQPIVDLLGNGTPRGKKDTTSALFNLSLVHENKARIVQAGMVDKAVVLLANLATIPEGRTANAQEGGIPRLVEVVELGSARGKEHAAAALLYLWTCSSRSCSVVLQEGAVPPLVAFLSKNNIISFCMLKAQVLLSYFRNQLHGNAESD</sequence>
<dbReference type="EC" id="2.3.2.27" evidence="5"/>
<dbReference type="PROSITE" id="PS50176">
    <property type="entry name" value="ARM_REPEAT"/>
    <property type="match status" value="1"/>
</dbReference>
<feature type="domain" description="U-box" evidence="11">
    <location>
        <begin position="197"/>
        <end position="271"/>
    </location>
</feature>
<dbReference type="PROSITE" id="PS51698">
    <property type="entry name" value="U_BOX"/>
    <property type="match status" value="1"/>
</dbReference>
<dbReference type="InterPro" id="IPR000225">
    <property type="entry name" value="Armadillo"/>
</dbReference>
<comment type="subcellular location">
    <subcellularLocation>
        <location evidence="2">Cytoplasm</location>
        <location evidence="2">Myofibril</location>
        <location evidence="2">Sarcomere</location>
        <location evidence="2">A band</location>
    </subcellularLocation>
    <subcellularLocation>
        <location evidence="3">Cytoplasm</location>
        <location evidence="3">Myofibril</location>
        <location evidence="3">Sarcomere</location>
        <location evidence="3">Z line</location>
    </subcellularLocation>
</comment>
<dbReference type="PANTHER" id="PTHR23315">
    <property type="entry name" value="U BOX DOMAIN-CONTAINING"/>
    <property type="match status" value="1"/>
</dbReference>
<evidence type="ECO:0000256" key="4">
    <source>
        <dbReference type="ARBA" id="ARBA00004906"/>
    </source>
</evidence>
<proteinExistence type="predicted"/>
<evidence type="ECO:0000313" key="12">
    <source>
        <dbReference type="EMBL" id="MBA0677726.1"/>
    </source>
</evidence>
<dbReference type="GO" id="GO:0016567">
    <property type="term" value="P:protein ubiquitination"/>
    <property type="evidence" value="ECO:0007669"/>
    <property type="project" value="UniProtKB-UniPathway"/>
</dbReference>
<evidence type="ECO:0000256" key="6">
    <source>
        <dbReference type="ARBA" id="ARBA00020768"/>
    </source>
</evidence>
<organism evidence="12 13">
    <name type="scientific">Gossypium aridum</name>
    <name type="common">American cotton</name>
    <name type="synonym">Erioxylum aridum</name>
    <dbReference type="NCBI Taxonomy" id="34290"/>
    <lineage>
        <taxon>Eukaryota</taxon>
        <taxon>Viridiplantae</taxon>
        <taxon>Streptophyta</taxon>
        <taxon>Embryophyta</taxon>
        <taxon>Tracheophyta</taxon>
        <taxon>Spermatophyta</taxon>
        <taxon>Magnoliopsida</taxon>
        <taxon>eudicotyledons</taxon>
        <taxon>Gunneridae</taxon>
        <taxon>Pentapetalae</taxon>
        <taxon>rosids</taxon>
        <taxon>malvids</taxon>
        <taxon>Malvales</taxon>
        <taxon>Malvaceae</taxon>
        <taxon>Malvoideae</taxon>
        <taxon>Gossypium</taxon>
    </lineage>
</organism>
<evidence type="ECO:0000256" key="7">
    <source>
        <dbReference type="ARBA" id="ARBA00022679"/>
    </source>
</evidence>
<evidence type="ECO:0000256" key="9">
    <source>
        <dbReference type="ARBA" id="ARBA00022786"/>
    </source>
</evidence>
<dbReference type="InterPro" id="IPR011990">
    <property type="entry name" value="TPR-like_helical_dom_sf"/>
</dbReference>
<dbReference type="PANTHER" id="PTHR23315:SF7">
    <property type="entry name" value="U-BOX DOMAIN-CONTAINING PROTEIN 4"/>
    <property type="match status" value="1"/>
</dbReference>